<accession>A0A0M7BHI2</accession>
<evidence type="ECO:0000313" key="3">
    <source>
        <dbReference type="Proteomes" id="UP000049455"/>
    </source>
</evidence>
<gene>
    <name evidence="2" type="ORF">JSE7799_03585</name>
</gene>
<dbReference type="EMBL" id="CYPR01000232">
    <property type="protein sequence ID" value="CUH40845.1"/>
    <property type="molecule type" value="Genomic_DNA"/>
</dbReference>
<feature type="region of interest" description="Disordered" evidence="1">
    <location>
        <begin position="79"/>
        <end position="101"/>
    </location>
</feature>
<name>A0A0M7BHI2_9RHOB</name>
<sequence>MQGKDIAEGSRRLVSDLGLGWLLAARRSTEPPDERIEMAVLHAINTPEIGDDAQPGLAGLVPIGLDDLQVAASAALGGAHKHGMQDAVPDATPQRQIFDDV</sequence>
<keyword evidence="3" id="KW-1185">Reference proteome</keyword>
<organism evidence="2 3">
    <name type="scientific">Jannaschia seosinensis</name>
    <dbReference type="NCBI Taxonomy" id="313367"/>
    <lineage>
        <taxon>Bacteria</taxon>
        <taxon>Pseudomonadati</taxon>
        <taxon>Pseudomonadota</taxon>
        <taxon>Alphaproteobacteria</taxon>
        <taxon>Rhodobacterales</taxon>
        <taxon>Roseobacteraceae</taxon>
        <taxon>Jannaschia</taxon>
    </lineage>
</organism>
<evidence type="ECO:0000256" key="1">
    <source>
        <dbReference type="SAM" id="MobiDB-lite"/>
    </source>
</evidence>
<dbReference type="AlphaFoldDB" id="A0A0M7BHI2"/>
<dbReference type="Proteomes" id="UP000049455">
    <property type="component" value="Unassembled WGS sequence"/>
</dbReference>
<proteinExistence type="predicted"/>
<protein>
    <submittedName>
        <fullName evidence="2">Uncharacterized protein</fullName>
    </submittedName>
</protein>
<reference evidence="2 3" key="1">
    <citation type="submission" date="2015-09" db="EMBL/GenBank/DDBJ databases">
        <authorList>
            <person name="Jackson K.R."/>
            <person name="Lunt B.L."/>
            <person name="Fisher J.N.B."/>
            <person name="Gardner A.V."/>
            <person name="Bailey M.E."/>
            <person name="Deus L.M."/>
            <person name="Earl A.S."/>
            <person name="Gibby P.D."/>
            <person name="Hartmann K.A."/>
            <person name="Liu J.E."/>
            <person name="Manci A.M."/>
            <person name="Nielsen D.A."/>
            <person name="Solomon M.B."/>
            <person name="Breakwell D.P."/>
            <person name="Burnett S.H."/>
            <person name="Grose J.H."/>
        </authorList>
    </citation>
    <scope>NUCLEOTIDE SEQUENCE [LARGE SCALE GENOMIC DNA]</scope>
    <source>
        <strain evidence="2 3">CECT 7799</strain>
    </source>
</reference>
<evidence type="ECO:0000313" key="2">
    <source>
        <dbReference type="EMBL" id="CUH40845.1"/>
    </source>
</evidence>